<dbReference type="EMBL" id="KQ947414">
    <property type="protein sequence ID" value="KUJ17747.1"/>
    <property type="molecule type" value="Genomic_DNA"/>
</dbReference>
<dbReference type="InParanoid" id="A0A194XDB6"/>
<gene>
    <name evidence="7" type="ORF">LY89DRAFT_707160</name>
</gene>
<sequence length="397" mass="44006">MSISETIKNIDAAAISFSSAAPGTVPESERQLLLAATKGLQNAIESPIDTVVSIALGAHRSAAIRTAMDLGLFTALIDVQEVGITSKGLGEKTGGDPVLITRLMRFLVAMGFAKELDIDLYISTPKTGYFAAGSPLQAPITHLASCARVIVRLADYFRETGYKNPTDAYDSAFQFAMGTDLQYWDWLKADQLQQEAFNATMALTRLHRGEPWFEFFPVESRFGSTPADAPLLVDIGGGLGHDLAAFQARFPNLPGKLILQDLPVAIDDIKELSPSIERVKHNFFDPQPVRGAKAYYLRQVLHDWPDKQSLEILTNIKEAMTEESVLLLNENFLPEKNVPLYNAEIDFSMLAMFSAAERTEKQWVDLLERAGLEAKKVWYPKERLDASATLFEAVRKY</sequence>
<dbReference type="PROSITE" id="PS51683">
    <property type="entry name" value="SAM_OMT_II"/>
    <property type="match status" value="1"/>
</dbReference>
<evidence type="ECO:0000256" key="2">
    <source>
        <dbReference type="ARBA" id="ARBA00022679"/>
    </source>
</evidence>
<evidence type="ECO:0000313" key="7">
    <source>
        <dbReference type="EMBL" id="KUJ17747.1"/>
    </source>
</evidence>
<dbReference type="PANTHER" id="PTHR43712">
    <property type="entry name" value="PUTATIVE (AFU_ORTHOLOGUE AFUA_4G14580)-RELATED"/>
    <property type="match status" value="1"/>
</dbReference>
<evidence type="ECO:0000256" key="1">
    <source>
        <dbReference type="ARBA" id="ARBA00022603"/>
    </source>
</evidence>
<dbReference type="KEGG" id="psco:LY89DRAFT_707160"/>
<dbReference type="Proteomes" id="UP000070700">
    <property type="component" value="Unassembled WGS sequence"/>
</dbReference>
<dbReference type="PANTHER" id="PTHR43712:SF11">
    <property type="entry name" value="O-METHYLTRANSFERASE (AFU_ORTHOLOGUE AFUA_2G17820)-RELATED"/>
    <property type="match status" value="1"/>
</dbReference>
<accession>A0A194XDB6</accession>
<organism evidence="7 8">
    <name type="scientific">Mollisia scopiformis</name>
    <name type="common">Conifer needle endophyte fungus</name>
    <name type="synonym">Phialocephala scopiformis</name>
    <dbReference type="NCBI Taxonomy" id="149040"/>
    <lineage>
        <taxon>Eukaryota</taxon>
        <taxon>Fungi</taxon>
        <taxon>Dikarya</taxon>
        <taxon>Ascomycota</taxon>
        <taxon>Pezizomycotina</taxon>
        <taxon>Leotiomycetes</taxon>
        <taxon>Helotiales</taxon>
        <taxon>Mollisiaceae</taxon>
        <taxon>Mollisia</taxon>
    </lineage>
</organism>
<evidence type="ECO:0000256" key="4">
    <source>
        <dbReference type="PIRSR" id="PIRSR005739-1"/>
    </source>
</evidence>
<dbReference type="Gene3D" id="3.40.50.150">
    <property type="entry name" value="Vaccinia Virus protein VP39"/>
    <property type="match status" value="1"/>
</dbReference>
<dbReference type="InterPro" id="IPR001077">
    <property type="entry name" value="COMT_C"/>
</dbReference>
<dbReference type="GO" id="GO:0032259">
    <property type="term" value="P:methylation"/>
    <property type="evidence" value="ECO:0007669"/>
    <property type="project" value="UniProtKB-KW"/>
</dbReference>
<evidence type="ECO:0000259" key="6">
    <source>
        <dbReference type="Pfam" id="PF08100"/>
    </source>
</evidence>
<dbReference type="GO" id="GO:0046983">
    <property type="term" value="F:protein dimerization activity"/>
    <property type="evidence" value="ECO:0007669"/>
    <property type="project" value="InterPro"/>
</dbReference>
<dbReference type="Gene3D" id="1.10.10.10">
    <property type="entry name" value="Winged helix-like DNA-binding domain superfamily/Winged helix DNA-binding domain"/>
    <property type="match status" value="1"/>
</dbReference>
<evidence type="ECO:0000259" key="5">
    <source>
        <dbReference type="Pfam" id="PF00891"/>
    </source>
</evidence>
<dbReference type="GeneID" id="28827307"/>
<keyword evidence="8" id="KW-1185">Reference proteome</keyword>
<evidence type="ECO:0000313" key="8">
    <source>
        <dbReference type="Proteomes" id="UP000070700"/>
    </source>
</evidence>
<keyword evidence="3" id="KW-0949">S-adenosyl-L-methionine</keyword>
<dbReference type="InterPro" id="IPR029063">
    <property type="entry name" value="SAM-dependent_MTases_sf"/>
</dbReference>
<feature type="active site" description="Proton acceptor" evidence="4">
    <location>
        <position position="302"/>
    </location>
</feature>
<reference evidence="7 8" key="1">
    <citation type="submission" date="2015-10" db="EMBL/GenBank/DDBJ databases">
        <title>Full genome of DAOMC 229536 Phialocephala scopiformis, a fungal endophyte of spruce producing the potent anti-insectan compound rugulosin.</title>
        <authorList>
            <consortium name="DOE Joint Genome Institute"/>
            <person name="Walker A.K."/>
            <person name="Frasz S.L."/>
            <person name="Seifert K.A."/>
            <person name="Miller J.D."/>
            <person name="Mondo S.J."/>
            <person name="Labutti K."/>
            <person name="Lipzen A."/>
            <person name="Dockter R."/>
            <person name="Kennedy M."/>
            <person name="Grigoriev I.V."/>
            <person name="Spatafora J.W."/>
        </authorList>
    </citation>
    <scope>NUCLEOTIDE SEQUENCE [LARGE SCALE GENOMIC DNA]</scope>
    <source>
        <strain evidence="7 8">CBS 120377</strain>
    </source>
</reference>
<dbReference type="SUPFAM" id="SSF53335">
    <property type="entry name" value="S-adenosyl-L-methionine-dependent methyltransferases"/>
    <property type="match status" value="1"/>
</dbReference>
<dbReference type="GO" id="GO:0008171">
    <property type="term" value="F:O-methyltransferase activity"/>
    <property type="evidence" value="ECO:0007669"/>
    <property type="project" value="InterPro"/>
</dbReference>
<feature type="domain" description="O-methyltransferase C-terminal" evidence="5">
    <location>
        <begin position="230"/>
        <end position="372"/>
    </location>
</feature>
<dbReference type="PIRSF" id="PIRSF005739">
    <property type="entry name" value="O-mtase"/>
    <property type="match status" value="1"/>
</dbReference>
<dbReference type="InterPro" id="IPR012967">
    <property type="entry name" value="COMT_dimerisation"/>
</dbReference>
<protein>
    <submittedName>
        <fullName evidence="7">S-adenosyl-L-methionine-dependent methyltransferase</fullName>
    </submittedName>
</protein>
<dbReference type="Pfam" id="PF00891">
    <property type="entry name" value="Methyltransf_2"/>
    <property type="match status" value="1"/>
</dbReference>
<dbReference type="InterPro" id="IPR036388">
    <property type="entry name" value="WH-like_DNA-bd_sf"/>
</dbReference>
<name>A0A194XDB6_MOLSC</name>
<dbReference type="SUPFAM" id="SSF46785">
    <property type="entry name" value="Winged helix' DNA-binding domain"/>
    <property type="match status" value="1"/>
</dbReference>
<dbReference type="RefSeq" id="XP_018072102.1">
    <property type="nucleotide sequence ID" value="XM_018217581.1"/>
</dbReference>
<dbReference type="AlphaFoldDB" id="A0A194XDB6"/>
<dbReference type="InterPro" id="IPR016461">
    <property type="entry name" value="COMT-like"/>
</dbReference>
<keyword evidence="1 7" id="KW-0489">Methyltransferase</keyword>
<dbReference type="Pfam" id="PF08100">
    <property type="entry name" value="Dimerisation"/>
    <property type="match status" value="1"/>
</dbReference>
<evidence type="ECO:0000256" key="3">
    <source>
        <dbReference type="ARBA" id="ARBA00022691"/>
    </source>
</evidence>
<proteinExistence type="predicted"/>
<keyword evidence="2 7" id="KW-0808">Transferase</keyword>
<feature type="domain" description="O-methyltransferase dimerisation" evidence="6">
    <location>
        <begin position="54"/>
        <end position="115"/>
    </location>
</feature>
<dbReference type="OrthoDB" id="1535081at2759"/>
<dbReference type="InterPro" id="IPR036390">
    <property type="entry name" value="WH_DNA-bd_sf"/>
</dbReference>